<keyword evidence="5" id="KW-0862">Zinc</keyword>
<dbReference type="GO" id="GO:0003677">
    <property type="term" value="F:DNA binding"/>
    <property type="evidence" value="ECO:0007669"/>
    <property type="project" value="UniProtKB-KW"/>
</dbReference>
<feature type="domain" description="C2H2-type" evidence="11">
    <location>
        <begin position="447"/>
        <end position="476"/>
    </location>
</feature>
<feature type="domain" description="C2H2-type" evidence="11">
    <location>
        <begin position="336"/>
        <end position="363"/>
    </location>
</feature>
<evidence type="ECO:0000256" key="8">
    <source>
        <dbReference type="ARBA" id="ARBA00023163"/>
    </source>
</evidence>
<dbReference type="EMBL" id="HBUF01389494">
    <property type="protein sequence ID" value="CAG6733349.1"/>
    <property type="molecule type" value="Transcribed_RNA"/>
</dbReference>
<dbReference type="InterPro" id="IPR036236">
    <property type="entry name" value="Znf_C2H2_sf"/>
</dbReference>
<dbReference type="PROSITE" id="PS50157">
    <property type="entry name" value="ZINC_FINGER_C2H2_2"/>
    <property type="match status" value="14"/>
</dbReference>
<keyword evidence="8" id="KW-0804">Transcription</keyword>
<dbReference type="FunFam" id="3.30.160.60:FF:000646">
    <property type="entry name" value="Myeloid zinc finger 1"/>
    <property type="match status" value="1"/>
</dbReference>
<dbReference type="Gene3D" id="3.30.160.60">
    <property type="entry name" value="Classic Zinc Finger"/>
    <property type="match status" value="10"/>
</dbReference>
<accession>A0A8D9DZ55</accession>
<feature type="domain" description="C2H2-type" evidence="11">
    <location>
        <begin position="135"/>
        <end position="163"/>
    </location>
</feature>
<dbReference type="Pfam" id="PF13912">
    <property type="entry name" value="zf-C2H2_6"/>
    <property type="match status" value="1"/>
</dbReference>
<evidence type="ECO:0000256" key="1">
    <source>
        <dbReference type="ARBA" id="ARBA00004123"/>
    </source>
</evidence>
<keyword evidence="3" id="KW-0677">Repeat</keyword>
<feature type="domain" description="C2H2-type" evidence="11">
    <location>
        <begin position="248"/>
        <end position="275"/>
    </location>
</feature>
<evidence type="ECO:0000256" key="5">
    <source>
        <dbReference type="ARBA" id="ARBA00022833"/>
    </source>
</evidence>
<evidence type="ECO:0000256" key="4">
    <source>
        <dbReference type="ARBA" id="ARBA00022771"/>
    </source>
</evidence>
<feature type="domain" description="C2H2-type" evidence="11">
    <location>
        <begin position="165"/>
        <end position="193"/>
    </location>
</feature>
<keyword evidence="6" id="KW-0805">Transcription regulation</keyword>
<feature type="domain" description="C2H2-type" evidence="11">
    <location>
        <begin position="305"/>
        <end position="328"/>
    </location>
</feature>
<proteinExistence type="predicted"/>
<dbReference type="SMART" id="SM00355">
    <property type="entry name" value="ZnF_C2H2"/>
    <property type="match status" value="14"/>
</dbReference>
<reference evidence="12" key="1">
    <citation type="submission" date="2021-05" db="EMBL/GenBank/DDBJ databases">
        <authorList>
            <person name="Alioto T."/>
            <person name="Alioto T."/>
            <person name="Gomez Garrido J."/>
        </authorList>
    </citation>
    <scope>NUCLEOTIDE SEQUENCE</scope>
</reference>
<dbReference type="PANTHER" id="PTHR24376:SF235">
    <property type="entry name" value="C2H2-TYPE DOMAIN-CONTAINING PROTEIN"/>
    <property type="match status" value="1"/>
</dbReference>
<feature type="domain" description="C2H2-type" evidence="11">
    <location>
        <begin position="193"/>
        <end position="221"/>
    </location>
</feature>
<evidence type="ECO:0000313" key="12">
    <source>
        <dbReference type="EMBL" id="CAG6733349.1"/>
    </source>
</evidence>
<keyword evidence="2" id="KW-0479">Metal-binding</keyword>
<dbReference type="PROSITE" id="PS00028">
    <property type="entry name" value="ZINC_FINGER_C2H2_1"/>
    <property type="match status" value="13"/>
</dbReference>
<dbReference type="GO" id="GO:0008270">
    <property type="term" value="F:zinc ion binding"/>
    <property type="evidence" value="ECO:0007669"/>
    <property type="project" value="UniProtKB-KW"/>
</dbReference>
<evidence type="ECO:0000256" key="9">
    <source>
        <dbReference type="ARBA" id="ARBA00023242"/>
    </source>
</evidence>
<feature type="domain" description="C2H2-type" evidence="11">
    <location>
        <begin position="363"/>
        <end position="390"/>
    </location>
</feature>
<feature type="domain" description="C2H2-type" evidence="11">
    <location>
        <begin position="476"/>
        <end position="504"/>
    </location>
</feature>
<dbReference type="AlphaFoldDB" id="A0A8D9DZ55"/>
<feature type="domain" description="C2H2-type" evidence="11">
    <location>
        <begin position="278"/>
        <end position="302"/>
    </location>
</feature>
<evidence type="ECO:0000256" key="3">
    <source>
        <dbReference type="ARBA" id="ARBA00022737"/>
    </source>
</evidence>
<sequence>MENLGPIKIKTELENSEIVDTTETVVIKQEFEDTIDDAFADSITADDYGENELPGKEDPLDINTMVAVELGIDVDDTRQDEYSENGLSYTSQELSKNGLRFDGNKKAHPCTICSKSYQNRTSLQRHLLQHAGVHFPCHICSKKFTQKSTLKSHVELAHREEKASFPCSQCESVYNSRNHLRRHERLIHTVDRYFCEHCNETFPLRVQLKAHQKSVHPDMKYTCHECSATFRCKSTYRRHRESHAPRLFQCAICMKSFRFRAYMIGHLRRHKEKDKGNYPCQHCPKVFITRGNLNRHMQGHSGVTVECYYCAKSFVRKEALQMHMRSAHEEGGRSKYPCQSCGKSFAQLCELKRHAQIHEGIRYQCDMCEKSFTIRENLKRHQLQHEGVRHSCPVCKRSFSEKFYLKSHMDVHIGIAYECSECEKTFSKRENLKTHIKKFHKADGVRHPCTMDGCDMTFAQLKGLKVHLLEHKGKRFKCDQCLAAFTTEQSRKKHLKVQHGGVKGRIWQKT</sequence>
<dbReference type="InterPro" id="IPR013087">
    <property type="entry name" value="Znf_C2H2_type"/>
</dbReference>
<evidence type="ECO:0000256" key="7">
    <source>
        <dbReference type="ARBA" id="ARBA00023125"/>
    </source>
</evidence>
<dbReference type="GO" id="GO:0005634">
    <property type="term" value="C:nucleus"/>
    <property type="evidence" value="ECO:0007669"/>
    <property type="project" value="UniProtKB-SubCell"/>
</dbReference>
<evidence type="ECO:0000256" key="6">
    <source>
        <dbReference type="ARBA" id="ARBA00023015"/>
    </source>
</evidence>
<evidence type="ECO:0000259" key="11">
    <source>
        <dbReference type="PROSITE" id="PS50157"/>
    </source>
</evidence>
<evidence type="ECO:0000256" key="2">
    <source>
        <dbReference type="ARBA" id="ARBA00022723"/>
    </source>
</evidence>
<organism evidence="12">
    <name type="scientific">Cacopsylla melanoneura</name>
    <dbReference type="NCBI Taxonomy" id="428564"/>
    <lineage>
        <taxon>Eukaryota</taxon>
        <taxon>Metazoa</taxon>
        <taxon>Ecdysozoa</taxon>
        <taxon>Arthropoda</taxon>
        <taxon>Hexapoda</taxon>
        <taxon>Insecta</taxon>
        <taxon>Pterygota</taxon>
        <taxon>Neoptera</taxon>
        <taxon>Paraneoptera</taxon>
        <taxon>Hemiptera</taxon>
        <taxon>Sternorrhyncha</taxon>
        <taxon>Psylloidea</taxon>
        <taxon>Psyllidae</taxon>
        <taxon>Psyllinae</taxon>
        <taxon>Cacopsylla</taxon>
    </lineage>
</organism>
<feature type="domain" description="C2H2-type" evidence="11">
    <location>
        <begin position="221"/>
        <end position="244"/>
    </location>
</feature>
<comment type="subcellular location">
    <subcellularLocation>
        <location evidence="1">Nucleus</location>
    </subcellularLocation>
</comment>
<dbReference type="PANTHER" id="PTHR24376">
    <property type="entry name" value="ZINC FINGER PROTEIN"/>
    <property type="match status" value="1"/>
</dbReference>
<feature type="domain" description="C2H2-type" evidence="11">
    <location>
        <begin position="108"/>
        <end position="132"/>
    </location>
</feature>
<dbReference type="Pfam" id="PF00096">
    <property type="entry name" value="zf-C2H2"/>
    <property type="match status" value="9"/>
</dbReference>
<name>A0A8D9DZ55_9HEMI</name>
<dbReference type="SUPFAM" id="SSF57667">
    <property type="entry name" value="beta-beta-alpha zinc fingers"/>
    <property type="match status" value="8"/>
</dbReference>
<keyword evidence="4 10" id="KW-0863">Zinc-finger</keyword>
<evidence type="ECO:0000256" key="10">
    <source>
        <dbReference type="PROSITE-ProRule" id="PRU00042"/>
    </source>
</evidence>
<protein>
    <submittedName>
        <fullName evidence="12">Zinc finger protein 808</fullName>
    </submittedName>
</protein>
<feature type="domain" description="C2H2-type" evidence="11">
    <location>
        <begin position="390"/>
        <end position="414"/>
    </location>
</feature>
<feature type="domain" description="C2H2-type" evidence="11">
    <location>
        <begin position="417"/>
        <end position="445"/>
    </location>
</feature>
<keyword evidence="9" id="KW-0539">Nucleus</keyword>
<keyword evidence="7" id="KW-0238">DNA-binding</keyword>